<dbReference type="AlphaFoldDB" id="A0A9X2FJM0"/>
<dbReference type="InterPro" id="IPR013320">
    <property type="entry name" value="ConA-like_dom_sf"/>
</dbReference>
<feature type="chain" id="PRO_5040943751" evidence="1">
    <location>
        <begin position="27"/>
        <end position="691"/>
    </location>
</feature>
<feature type="signal peptide" evidence="1">
    <location>
        <begin position="1"/>
        <end position="26"/>
    </location>
</feature>
<gene>
    <name evidence="3" type="ORF">NG895_26455</name>
</gene>
<dbReference type="PANTHER" id="PTHR42535">
    <property type="entry name" value="OOKINETE PROTEIN, PUTATIVE-RELATED"/>
    <property type="match status" value="1"/>
</dbReference>
<organism evidence="3 4">
    <name type="scientific">Aeoliella straminimaris</name>
    <dbReference type="NCBI Taxonomy" id="2954799"/>
    <lineage>
        <taxon>Bacteria</taxon>
        <taxon>Pseudomonadati</taxon>
        <taxon>Planctomycetota</taxon>
        <taxon>Planctomycetia</taxon>
        <taxon>Pirellulales</taxon>
        <taxon>Lacipirellulaceae</taxon>
        <taxon>Aeoliella</taxon>
    </lineage>
</organism>
<dbReference type="PANTHER" id="PTHR42535:SF2">
    <property type="entry name" value="CHROMOSOME UNDETERMINED SCAFFOLD_146, WHOLE GENOME SHOTGUN SEQUENCE"/>
    <property type="match status" value="1"/>
</dbReference>
<dbReference type="Pfam" id="PF07589">
    <property type="entry name" value="PEP-CTERM"/>
    <property type="match status" value="1"/>
</dbReference>
<dbReference type="RefSeq" id="WP_252855571.1">
    <property type="nucleotide sequence ID" value="NZ_JAMXLR010000092.1"/>
</dbReference>
<dbReference type="InterPro" id="IPR013424">
    <property type="entry name" value="Ice-binding_C"/>
</dbReference>
<dbReference type="EMBL" id="JAMXLR010000092">
    <property type="protein sequence ID" value="MCO6047461.1"/>
    <property type="molecule type" value="Genomic_DNA"/>
</dbReference>
<dbReference type="Gene3D" id="2.60.120.200">
    <property type="match status" value="2"/>
</dbReference>
<accession>A0A9X2FJM0</accession>
<evidence type="ECO:0000256" key="1">
    <source>
        <dbReference type="SAM" id="SignalP"/>
    </source>
</evidence>
<evidence type="ECO:0000313" key="3">
    <source>
        <dbReference type="EMBL" id="MCO6047461.1"/>
    </source>
</evidence>
<protein>
    <submittedName>
        <fullName evidence="3">LamG domain-containing protein</fullName>
    </submittedName>
</protein>
<dbReference type="InterPro" id="IPR018247">
    <property type="entry name" value="EF_Hand_1_Ca_BS"/>
</dbReference>
<sequence>MSSAFCRWLFIASAILLLVETSPSQASLLSHWKFDETSGLVAVDSGGLTKNNATWQDANSTNLSWGPGLIGNAAILTGETGSSNVFNVGSIEADGATQLTYSVWIKPNLAQLGSGGDLDNKGIFTTGDLVAKRSSNPMNGGQFWGATWKEQSRFRIDATGSYNSDPLYDGTEGEPEWIHLAFTWDGTAGAPEPGDEEVKTYINGLLVNTATRDVAQIVDDGNWQIGRDRTFAGRTFGGAIDDLIVLDQVLTPEQIALVHSAGLTGVDAASALGVPEPASIASLALLASLLGLRYGRRRLPALGATQCLTVFEGFDVHTTPTWRHSRIFFMRYKLHANWWVLTLIVTFPLHASADILNHWRFDEISGTVAADSGGSVANNAIWRDAAATNLSWGPGIIGNAAIMTGELGAANVFDVGGIEADGESQLTYSLWVKPNLIQLGEGGDLDNKGIFTTGTATLDRGFQVASNQFWGATWKSQKTFRIDSTGTQTTADIYDGTETEPEWIHLAFTWDGATDLDGSDSRETNVYVNGALESTHNVAALQFVDDGVWQIGRDRTFSGRTFGGMIDDLVVWNEVLTDTQINAIYTGGLEGQDAIEAVSLPGGDVNGDGDVDDEDFQIIRENFWQPLADRDQGDLIDNNFIDFADYGRWRQAALAAGNGNVSTLEGLQIPEPSSLLLAGIAGLFCFRLQRC</sequence>
<comment type="caution">
    <text evidence="3">The sequence shown here is derived from an EMBL/GenBank/DDBJ whole genome shotgun (WGS) entry which is preliminary data.</text>
</comment>
<dbReference type="Pfam" id="PF13385">
    <property type="entry name" value="Laminin_G_3"/>
    <property type="match status" value="2"/>
</dbReference>
<name>A0A9X2FJM0_9BACT</name>
<evidence type="ECO:0000313" key="4">
    <source>
        <dbReference type="Proteomes" id="UP001155241"/>
    </source>
</evidence>
<evidence type="ECO:0000259" key="2">
    <source>
        <dbReference type="Pfam" id="PF07589"/>
    </source>
</evidence>
<dbReference type="PROSITE" id="PS00018">
    <property type="entry name" value="EF_HAND_1"/>
    <property type="match status" value="1"/>
</dbReference>
<reference evidence="3" key="1">
    <citation type="submission" date="2022-06" db="EMBL/GenBank/DDBJ databases">
        <title>Aeoliella straminimaris, a novel planctomycete from sediments.</title>
        <authorList>
            <person name="Vitorino I.R."/>
            <person name="Lage O.M."/>
        </authorList>
    </citation>
    <scope>NUCLEOTIDE SEQUENCE</scope>
    <source>
        <strain evidence="3">ICT_H6.2</strain>
    </source>
</reference>
<proteinExistence type="predicted"/>
<feature type="domain" description="Ice-binding protein C-terminal" evidence="2">
    <location>
        <begin position="668"/>
        <end position="687"/>
    </location>
</feature>
<dbReference type="SUPFAM" id="SSF49899">
    <property type="entry name" value="Concanavalin A-like lectins/glucanases"/>
    <property type="match status" value="2"/>
</dbReference>
<keyword evidence="4" id="KW-1185">Reference proteome</keyword>
<dbReference type="Proteomes" id="UP001155241">
    <property type="component" value="Unassembled WGS sequence"/>
</dbReference>
<keyword evidence="1" id="KW-0732">Signal</keyword>